<keyword evidence="2" id="KW-1185">Reference proteome</keyword>
<reference evidence="1" key="2">
    <citation type="submission" date="2020-09" db="EMBL/GenBank/DDBJ databases">
        <authorList>
            <person name="Sun Q."/>
            <person name="Kim S."/>
        </authorList>
    </citation>
    <scope>NUCLEOTIDE SEQUENCE</scope>
    <source>
        <strain evidence="1">KCTC 12113</strain>
    </source>
</reference>
<name>A0A918IPS0_9FLAO</name>
<organism evidence="1 2">
    <name type="scientific">Arenibacter certesii</name>
    <dbReference type="NCBI Taxonomy" id="228955"/>
    <lineage>
        <taxon>Bacteria</taxon>
        <taxon>Pseudomonadati</taxon>
        <taxon>Bacteroidota</taxon>
        <taxon>Flavobacteriia</taxon>
        <taxon>Flavobacteriales</taxon>
        <taxon>Flavobacteriaceae</taxon>
        <taxon>Arenibacter</taxon>
    </lineage>
</organism>
<dbReference type="AlphaFoldDB" id="A0A918IPS0"/>
<protein>
    <submittedName>
        <fullName evidence="1">Uncharacterized protein</fullName>
    </submittedName>
</protein>
<dbReference type="Proteomes" id="UP000634668">
    <property type="component" value="Unassembled WGS sequence"/>
</dbReference>
<proteinExistence type="predicted"/>
<comment type="caution">
    <text evidence="1">The sequence shown here is derived from an EMBL/GenBank/DDBJ whole genome shotgun (WGS) entry which is preliminary data.</text>
</comment>
<evidence type="ECO:0000313" key="2">
    <source>
        <dbReference type="Proteomes" id="UP000634668"/>
    </source>
</evidence>
<evidence type="ECO:0000313" key="1">
    <source>
        <dbReference type="EMBL" id="GGW25860.1"/>
    </source>
</evidence>
<dbReference type="EMBL" id="BMWP01000004">
    <property type="protein sequence ID" value="GGW25860.1"/>
    <property type="molecule type" value="Genomic_DNA"/>
</dbReference>
<gene>
    <name evidence="1" type="ORF">GCM10007383_08440</name>
</gene>
<accession>A0A918IPS0</accession>
<sequence>MVVLFALPGSIKAKHAMLEHHTFVCKEKGKLHVHEVELECEFHKYNISHFIFPEFKGLDNPIWKTKAMKIADYYQFLSKYQKLHFSLRGPPSVV</sequence>
<reference evidence="1" key="1">
    <citation type="journal article" date="2014" name="Int. J. Syst. Evol. Microbiol.">
        <title>Complete genome sequence of Corynebacterium casei LMG S-19264T (=DSM 44701T), isolated from a smear-ripened cheese.</title>
        <authorList>
            <consortium name="US DOE Joint Genome Institute (JGI-PGF)"/>
            <person name="Walter F."/>
            <person name="Albersmeier A."/>
            <person name="Kalinowski J."/>
            <person name="Ruckert C."/>
        </authorList>
    </citation>
    <scope>NUCLEOTIDE SEQUENCE</scope>
    <source>
        <strain evidence="1">KCTC 12113</strain>
    </source>
</reference>